<evidence type="ECO:0000313" key="4">
    <source>
        <dbReference type="Proteomes" id="UP001054902"/>
    </source>
</evidence>
<keyword evidence="1" id="KW-0812">Transmembrane</keyword>
<dbReference type="Proteomes" id="UP001054902">
    <property type="component" value="Unassembled WGS sequence"/>
</dbReference>
<organism evidence="3 4">
    <name type="scientific">Chaetoceros tenuissimus</name>
    <dbReference type="NCBI Taxonomy" id="426638"/>
    <lineage>
        <taxon>Eukaryota</taxon>
        <taxon>Sar</taxon>
        <taxon>Stramenopiles</taxon>
        <taxon>Ochrophyta</taxon>
        <taxon>Bacillariophyta</taxon>
        <taxon>Coscinodiscophyceae</taxon>
        <taxon>Chaetocerotophycidae</taxon>
        <taxon>Chaetocerotales</taxon>
        <taxon>Chaetocerotaceae</taxon>
        <taxon>Chaetoceros</taxon>
    </lineage>
</organism>
<keyword evidence="1" id="KW-0472">Membrane</keyword>
<keyword evidence="1" id="KW-1133">Transmembrane helix</keyword>
<dbReference type="PANTHER" id="PTHR34543">
    <property type="entry name" value="PROTEIN ABA DEFICIENT 4, CHLOROPLASTIC"/>
    <property type="match status" value="1"/>
</dbReference>
<proteinExistence type="predicted"/>
<sequence length="246" mass="26703">MVKISMKTYAALAYLSLANVSVQAFAPNSMSTPSSVVRKFPAVSSLATKDLSSTHSKSALNLVVDLDSINSLVASSSITTSILSNEEIKTAFNVATFGPQILWLFMILLPKNEITKKIMGSYIPIIAFSLVHLFIVIVSASQENGTAPLVEFNDVFDPSGDPQKAMMGMMKYPNFVSEEWSHVLTWDLFVGRIVWLDGLKRGIFTAHSVLFCNLIGPPGFLMHVATCLLTGKGLPGNEAEDLPAEE</sequence>
<keyword evidence="2" id="KW-0732">Signal</keyword>
<dbReference type="Pfam" id="PF14108">
    <property type="entry name" value="ABA4-like"/>
    <property type="match status" value="1"/>
</dbReference>
<evidence type="ECO:0000256" key="1">
    <source>
        <dbReference type="SAM" id="Phobius"/>
    </source>
</evidence>
<dbReference type="InterPro" id="IPR025461">
    <property type="entry name" value="ABA4-like"/>
</dbReference>
<feature type="transmembrane region" description="Helical" evidence="1">
    <location>
        <begin position="121"/>
        <end position="140"/>
    </location>
</feature>
<name>A0AAD3CDL6_9STRA</name>
<dbReference type="AlphaFoldDB" id="A0AAD3CDL6"/>
<feature type="chain" id="PRO_5041902973" evidence="2">
    <location>
        <begin position="25"/>
        <end position="246"/>
    </location>
</feature>
<dbReference type="PANTHER" id="PTHR34543:SF1">
    <property type="entry name" value="PROTEIN ABA DEFICIENT 4, CHLOROPLASTIC"/>
    <property type="match status" value="1"/>
</dbReference>
<accession>A0AAD3CDL6</accession>
<evidence type="ECO:0000256" key="2">
    <source>
        <dbReference type="SAM" id="SignalP"/>
    </source>
</evidence>
<feature type="transmembrane region" description="Helical" evidence="1">
    <location>
        <begin position="90"/>
        <end position="109"/>
    </location>
</feature>
<reference evidence="3 4" key="1">
    <citation type="journal article" date="2021" name="Sci. Rep.">
        <title>The genome of the diatom Chaetoceros tenuissimus carries an ancient integrated fragment of an extant virus.</title>
        <authorList>
            <person name="Hongo Y."/>
            <person name="Kimura K."/>
            <person name="Takaki Y."/>
            <person name="Yoshida Y."/>
            <person name="Baba S."/>
            <person name="Kobayashi G."/>
            <person name="Nagasaki K."/>
            <person name="Hano T."/>
            <person name="Tomaru Y."/>
        </authorList>
    </citation>
    <scope>NUCLEOTIDE SEQUENCE [LARGE SCALE GENOMIC DNA]</scope>
    <source>
        <strain evidence="3 4">NIES-3715</strain>
    </source>
</reference>
<comment type="caution">
    <text evidence="3">The sequence shown here is derived from an EMBL/GenBank/DDBJ whole genome shotgun (WGS) entry which is preliminary data.</text>
</comment>
<protein>
    <submittedName>
        <fullName evidence="3">Uncharacterized protein</fullName>
    </submittedName>
</protein>
<evidence type="ECO:0000313" key="3">
    <source>
        <dbReference type="EMBL" id="GFH43618.1"/>
    </source>
</evidence>
<gene>
    <name evidence="3" type="ORF">CTEN210_00091</name>
</gene>
<feature type="signal peptide" evidence="2">
    <location>
        <begin position="1"/>
        <end position="24"/>
    </location>
</feature>
<keyword evidence="4" id="KW-1185">Reference proteome</keyword>
<dbReference type="EMBL" id="BLLK01000013">
    <property type="protein sequence ID" value="GFH43618.1"/>
    <property type="molecule type" value="Genomic_DNA"/>
</dbReference>